<dbReference type="Proteomes" id="UP000813463">
    <property type="component" value="Chromosome 4"/>
</dbReference>
<dbReference type="FunFam" id="1.25.40.10:FF:000922">
    <property type="entry name" value="Pentatricopeptide repeat-containing protein"/>
    <property type="match status" value="1"/>
</dbReference>
<organism evidence="4 5">
    <name type="scientific">Spinacia oleracea</name>
    <name type="common">Spinach</name>
    <dbReference type="NCBI Taxonomy" id="3562"/>
    <lineage>
        <taxon>Eukaryota</taxon>
        <taxon>Viridiplantae</taxon>
        <taxon>Streptophyta</taxon>
        <taxon>Embryophyta</taxon>
        <taxon>Tracheophyta</taxon>
        <taxon>Spermatophyta</taxon>
        <taxon>Magnoliopsida</taxon>
        <taxon>eudicotyledons</taxon>
        <taxon>Gunneridae</taxon>
        <taxon>Pentapetalae</taxon>
        <taxon>Caryophyllales</taxon>
        <taxon>Chenopodiaceae</taxon>
        <taxon>Chenopodioideae</taxon>
        <taxon>Anserineae</taxon>
        <taxon>Spinacia</taxon>
    </lineage>
</organism>
<dbReference type="Gene3D" id="1.25.40.10">
    <property type="entry name" value="Tetratricopeptide repeat domain"/>
    <property type="match status" value="4"/>
</dbReference>
<dbReference type="AlphaFoldDB" id="A0A9R0ISJ3"/>
<feature type="compositionally biased region" description="Polar residues" evidence="3">
    <location>
        <begin position="627"/>
        <end position="637"/>
    </location>
</feature>
<dbReference type="InterPro" id="IPR002885">
    <property type="entry name" value="PPR_rpt"/>
</dbReference>
<feature type="repeat" description="PPR" evidence="2">
    <location>
        <begin position="394"/>
        <end position="428"/>
    </location>
</feature>
<gene>
    <name evidence="5 6" type="primary">LOC110793195</name>
</gene>
<reference evidence="4" key="1">
    <citation type="journal article" date="2021" name="Nat. Commun.">
        <title>Genomic analyses provide insights into spinach domestication and the genetic basis of agronomic traits.</title>
        <authorList>
            <person name="Cai X."/>
            <person name="Sun X."/>
            <person name="Xu C."/>
            <person name="Sun H."/>
            <person name="Wang X."/>
            <person name="Ge C."/>
            <person name="Zhang Z."/>
            <person name="Wang Q."/>
            <person name="Fei Z."/>
            <person name="Jiao C."/>
            <person name="Wang Q."/>
        </authorList>
    </citation>
    <scope>NUCLEOTIDE SEQUENCE [LARGE SCALE GENOMIC DNA]</scope>
    <source>
        <strain evidence="4">cv. Varoflay</strain>
    </source>
</reference>
<evidence type="ECO:0000256" key="2">
    <source>
        <dbReference type="PROSITE-ProRule" id="PRU00708"/>
    </source>
</evidence>
<dbReference type="PANTHER" id="PTHR47937">
    <property type="entry name" value="PLASTID TRANSCRIPTIONALLY ACTIVE CHROMOSOME 2-LIKE PROTEIN"/>
    <property type="match status" value="1"/>
</dbReference>
<feature type="repeat" description="PPR" evidence="2">
    <location>
        <begin position="210"/>
        <end position="244"/>
    </location>
</feature>
<dbReference type="RefSeq" id="XP_056697369.1">
    <property type="nucleotide sequence ID" value="XM_056841391.1"/>
</dbReference>
<reference evidence="5" key="2">
    <citation type="submission" date="2025-04" db="UniProtKB">
        <authorList>
            <consortium name="RefSeq"/>
        </authorList>
    </citation>
    <scope>IDENTIFICATION</scope>
    <source>
        <tissue evidence="6">Leaf</tissue>
    </source>
</reference>
<evidence type="ECO:0000256" key="3">
    <source>
        <dbReference type="SAM" id="MobiDB-lite"/>
    </source>
</evidence>
<feature type="compositionally biased region" description="Low complexity" evidence="3">
    <location>
        <begin position="582"/>
        <end position="609"/>
    </location>
</feature>
<evidence type="ECO:0000313" key="5">
    <source>
        <dbReference type="RefSeq" id="XP_021853745.1"/>
    </source>
</evidence>
<feature type="repeat" description="PPR" evidence="2">
    <location>
        <begin position="138"/>
        <end position="173"/>
    </location>
</feature>
<feature type="compositionally biased region" description="Low complexity" evidence="3">
    <location>
        <begin position="673"/>
        <end position="694"/>
    </location>
</feature>
<dbReference type="Pfam" id="PF13041">
    <property type="entry name" value="PPR_2"/>
    <property type="match status" value="2"/>
</dbReference>
<protein>
    <submittedName>
        <fullName evidence="5 6">Pentatricopeptide repeat-containing protein At1g10270</fullName>
    </submittedName>
</protein>
<feature type="region of interest" description="Disordered" evidence="3">
    <location>
        <begin position="58"/>
        <end position="104"/>
    </location>
</feature>
<feature type="compositionally biased region" description="Basic and acidic residues" evidence="3">
    <location>
        <begin position="67"/>
        <end position="80"/>
    </location>
</feature>
<proteinExistence type="predicted"/>
<dbReference type="GeneID" id="110793195"/>
<feature type="repeat" description="PPR" evidence="2">
    <location>
        <begin position="245"/>
        <end position="275"/>
    </location>
</feature>
<keyword evidence="4" id="KW-1185">Reference proteome</keyword>
<dbReference type="InterPro" id="IPR052308">
    <property type="entry name" value="PPR_domain-containing"/>
</dbReference>
<feature type="repeat" description="PPR" evidence="2">
    <location>
        <begin position="429"/>
        <end position="463"/>
    </location>
</feature>
<feature type="repeat" description="PPR" evidence="2">
    <location>
        <begin position="315"/>
        <end position="349"/>
    </location>
</feature>
<feature type="repeat" description="PPR" evidence="2">
    <location>
        <begin position="499"/>
        <end position="533"/>
    </location>
</feature>
<evidence type="ECO:0000313" key="6">
    <source>
        <dbReference type="RefSeq" id="XP_056697369.1"/>
    </source>
</evidence>
<dbReference type="InterPro" id="IPR011990">
    <property type="entry name" value="TPR-like_helical_dom_sf"/>
</dbReference>
<feature type="region of interest" description="Disordered" evidence="3">
    <location>
        <begin position="561"/>
        <end position="725"/>
    </location>
</feature>
<dbReference type="SUPFAM" id="SSF48452">
    <property type="entry name" value="TPR-like"/>
    <property type="match status" value="2"/>
</dbReference>
<dbReference type="GO" id="GO:0048316">
    <property type="term" value="P:seed development"/>
    <property type="evidence" value="ECO:0007669"/>
    <property type="project" value="UniProtKB-ARBA"/>
</dbReference>
<feature type="compositionally biased region" description="Polar residues" evidence="3">
    <location>
        <begin position="564"/>
        <end position="574"/>
    </location>
</feature>
<dbReference type="KEGG" id="soe:110793195"/>
<dbReference type="Pfam" id="PF01535">
    <property type="entry name" value="PPR"/>
    <property type="match status" value="4"/>
</dbReference>
<accession>A0A9R0ISJ3</accession>
<keyword evidence="1" id="KW-0677">Repeat</keyword>
<dbReference type="NCBIfam" id="TIGR00756">
    <property type="entry name" value="PPR"/>
    <property type="match status" value="5"/>
</dbReference>
<name>A0A9R0ISJ3_SPIOL</name>
<sequence>MALYRLLVRSFRRTTAAITTNTTTTPHSYLPTLQPHPSFSLLHLRTLAFSSAEEAAAERRRRKRRLRIEPPLHALRRDPNAPRPPPDPNARRQPDTTSSLTGPRLNLHNRVQSLIRAGDLDNASVLARQAVFSRTRPTVFTCNAIIASMYRAQRYDEAVSLFEFFFKQSNIVPNIVSYNFLIVSHCECKRVDVGLEIYKLILAQAPFSPSSVTFRHLTKGLIDVGRIGEAVDLLREMLNKGLGADSIVYNNLIKGFLDLDDFGKANEFFDELKERCLVYDGVVNATFMEWFFNKGRGKEAMESYRNLLDLQFKMTPATCNVLLEVLIRFGKKKEAWELFDSMLDRHTPPNFQAVNSDSFNVMVNECFKEGKFEKAVITFKKVGTKMGSRQFAMDVAGYNNIIVRFAEHGMIEKAEEFFTELKSKSLSPDVTGYRTLIDAYLKEQRIDDALSMFEQMVDANLRVITAYADRWFTELIQNNKVVECSQVLTKMAERDPKPDPSTYEIVIKGLCGGGAFDACVNIVGQVIRSGVGVTPSIREFLLEVFEKEGRRDEMERLLDEKRQGNWQQPYSQASRPAGPTGPGQSLQPSGPSGFSPPTGFSGSAGPTGSYGNPGPTGPPQQRGYWQGNWQQPYSQPSGPAGPTGPVQPSQLPGPSGFRSPTGFSGPVASTEYSGNSGPTGPPQQGGQWQGNWQQPREHLGPVGPIGPEQPSQPAGPSGFRTRTGF</sequence>
<dbReference type="OrthoDB" id="185373at2759"/>
<dbReference type="PROSITE" id="PS51375">
    <property type="entry name" value="PPR"/>
    <property type="match status" value="7"/>
</dbReference>
<dbReference type="PANTHER" id="PTHR47937:SF2">
    <property type="entry name" value="PENTATRICOPEPTIDE (PPR) REPEAT-CONTAINING PROTEIN, PF01535'-RELATED"/>
    <property type="match status" value="1"/>
</dbReference>
<dbReference type="RefSeq" id="XP_021853745.1">
    <property type="nucleotide sequence ID" value="XM_021998053.1"/>
</dbReference>
<evidence type="ECO:0000256" key="1">
    <source>
        <dbReference type="ARBA" id="ARBA00022737"/>
    </source>
</evidence>
<evidence type="ECO:0000313" key="4">
    <source>
        <dbReference type="Proteomes" id="UP000813463"/>
    </source>
</evidence>